<proteinExistence type="predicted"/>
<organism evidence="2 3">
    <name type="scientific">Anaerocolumna xylanovorans DSM 12503</name>
    <dbReference type="NCBI Taxonomy" id="1121345"/>
    <lineage>
        <taxon>Bacteria</taxon>
        <taxon>Bacillati</taxon>
        <taxon>Bacillota</taxon>
        <taxon>Clostridia</taxon>
        <taxon>Lachnospirales</taxon>
        <taxon>Lachnospiraceae</taxon>
        <taxon>Anaerocolumna</taxon>
    </lineage>
</organism>
<name>A0A1M7YGX8_9FIRM</name>
<dbReference type="InterPro" id="IPR036259">
    <property type="entry name" value="MFS_trans_sf"/>
</dbReference>
<evidence type="ECO:0000313" key="2">
    <source>
        <dbReference type="EMBL" id="SHO51819.1"/>
    </source>
</evidence>
<dbReference type="EMBL" id="FRFD01000010">
    <property type="protein sequence ID" value="SHO51819.1"/>
    <property type="molecule type" value="Genomic_DNA"/>
</dbReference>
<dbReference type="AlphaFoldDB" id="A0A1M7YGX8"/>
<accession>A0A1M7YGX8</accession>
<feature type="transmembrane region" description="Helical" evidence="1">
    <location>
        <begin position="65"/>
        <end position="83"/>
    </location>
</feature>
<protein>
    <recommendedName>
        <fullName evidence="4">Major facilitator superfamily (MFS) profile domain-containing protein</fullName>
    </recommendedName>
</protein>
<feature type="transmembrane region" description="Helical" evidence="1">
    <location>
        <begin position="39"/>
        <end position="59"/>
    </location>
</feature>
<dbReference type="OrthoDB" id="9607at2"/>
<dbReference type="Proteomes" id="UP000184612">
    <property type="component" value="Unassembled WGS sequence"/>
</dbReference>
<feature type="transmembrane region" description="Helical" evidence="1">
    <location>
        <begin position="12"/>
        <end position="32"/>
    </location>
</feature>
<keyword evidence="3" id="KW-1185">Reference proteome</keyword>
<dbReference type="RefSeq" id="WP_073590013.1">
    <property type="nucleotide sequence ID" value="NZ_FRFD01000010.1"/>
</dbReference>
<evidence type="ECO:0000313" key="3">
    <source>
        <dbReference type="Proteomes" id="UP000184612"/>
    </source>
</evidence>
<evidence type="ECO:0008006" key="4">
    <source>
        <dbReference type="Google" id="ProtNLM"/>
    </source>
</evidence>
<evidence type="ECO:0000256" key="1">
    <source>
        <dbReference type="SAM" id="Phobius"/>
    </source>
</evidence>
<gene>
    <name evidence="2" type="ORF">SAMN02745217_03354</name>
</gene>
<keyword evidence="1" id="KW-0472">Membrane</keyword>
<keyword evidence="1" id="KW-1133">Transmembrane helix</keyword>
<reference evidence="2 3" key="1">
    <citation type="submission" date="2016-12" db="EMBL/GenBank/DDBJ databases">
        <authorList>
            <person name="Song W.-J."/>
            <person name="Kurnit D.M."/>
        </authorList>
    </citation>
    <scope>NUCLEOTIDE SEQUENCE [LARGE SCALE GENOMIC DNA]</scope>
    <source>
        <strain evidence="2 3">DSM 12503</strain>
    </source>
</reference>
<dbReference type="SUPFAM" id="SSF103473">
    <property type="entry name" value="MFS general substrate transporter"/>
    <property type="match status" value="1"/>
</dbReference>
<sequence>MAEGRHRAKTLSILGAFTSPAAALAFAIGPLLRGTGNGIFNSFQYIGSFAGAVVTGAVWGVSERLSWLLLIGVSCIGIFLAAVDTKKNSFQKAKV</sequence>
<keyword evidence="1" id="KW-0812">Transmembrane</keyword>